<evidence type="ECO:0000313" key="2">
    <source>
        <dbReference type="Proteomes" id="UP000538031"/>
    </source>
</evidence>
<comment type="caution">
    <text evidence="1">The sequence shown here is derived from an EMBL/GenBank/DDBJ whole genome shotgun (WGS) entry which is preliminary data.</text>
</comment>
<gene>
    <name evidence="1" type="ORF">HA285_04310</name>
</gene>
<name>A0A7J4MW28_METTF</name>
<dbReference type="EMBL" id="DUHT01000046">
    <property type="protein sequence ID" value="HIH64805.1"/>
    <property type="molecule type" value="Genomic_DNA"/>
</dbReference>
<proteinExistence type="predicted"/>
<evidence type="ECO:0000313" key="1">
    <source>
        <dbReference type="EMBL" id="HIH64805.1"/>
    </source>
</evidence>
<organism evidence="1 2">
    <name type="scientific">Methanothermobacter thermautotrophicus</name>
    <name type="common">Methanobacterium thermoformicicum</name>
    <dbReference type="NCBI Taxonomy" id="145262"/>
    <lineage>
        <taxon>Archaea</taxon>
        <taxon>Methanobacteriati</taxon>
        <taxon>Methanobacteriota</taxon>
        <taxon>Methanomada group</taxon>
        <taxon>Methanobacteria</taxon>
        <taxon>Methanobacteriales</taxon>
        <taxon>Methanobacteriaceae</taxon>
        <taxon>Methanothermobacter</taxon>
    </lineage>
</organism>
<dbReference type="AlphaFoldDB" id="A0A7J4MW28"/>
<dbReference type="Proteomes" id="UP000538031">
    <property type="component" value="Unassembled WGS sequence"/>
</dbReference>
<protein>
    <submittedName>
        <fullName evidence="1">Uncharacterized protein</fullName>
    </submittedName>
</protein>
<reference evidence="2" key="1">
    <citation type="journal article" date="2020" name="bioRxiv">
        <title>A rank-normalized archaeal taxonomy based on genome phylogeny resolves widespread incomplete and uneven classifications.</title>
        <authorList>
            <person name="Rinke C."/>
            <person name="Chuvochina M."/>
            <person name="Mussig A.J."/>
            <person name="Chaumeil P.-A."/>
            <person name="Waite D.W."/>
            <person name="Whitman W.B."/>
            <person name="Parks D.H."/>
            <person name="Hugenholtz P."/>
        </authorList>
    </citation>
    <scope>NUCLEOTIDE SEQUENCE [LARGE SCALE GENOMIC DNA]</scope>
</reference>
<accession>A0A7J4MW28</accession>
<sequence>MFRKPFSYGQNGKRFKGPEMIRKSLNYSRIDEEYSLMLRTAVEHLRTEGYDLKINNGKRKLRPRTLKGFVPDIRALNDSDEILVDIASDAPDIRKWRRFAYTDGVRLWIIAPRSSVDSVKTCVETFSIPAEVYSCNGTLKLKRVL</sequence>